<comment type="caution">
    <text evidence="3">The sequence shown here is derived from an EMBL/GenBank/DDBJ whole genome shotgun (WGS) entry which is preliminary data.</text>
</comment>
<name>A0ABR1KR31_9PEZI</name>
<evidence type="ECO:0000256" key="1">
    <source>
        <dbReference type="SAM" id="MobiDB-lite"/>
    </source>
</evidence>
<organism evidence="3 4">
    <name type="scientific">Phyllosticta citriasiana</name>
    <dbReference type="NCBI Taxonomy" id="595635"/>
    <lineage>
        <taxon>Eukaryota</taxon>
        <taxon>Fungi</taxon>
        <taxon>Dikarya</taxon>
        <taxon>Ascomycota</taxon>
        <taxon>Pezizomycotina</taxon>
        <taxon>Dothideomycetes</taxon>
        <taxon>Dothideomycetes incertae sedis</taxon>
        <taxon>Botryosphaeriales</taxon>
        <taxon>Phyllostictaceae</taxon>
        <taxon>Phyllosticta</taxon>
    </lineage>
</organism>
<keyword evidence="4" id="KW-1185">Reference proteome</keyword>
<feature type="compositionally biased region" description="Pro residues" evidence="1">
    <location>
        <begin position="89"/>
        <end position="98"/>
    </location>
</feature>
<feature type="signal peptide" evidence="2">
    <location>
        <begin position="1"/>
        <end position="25"/>
    </location>
</feature>
<evidence type="ECO:0000256" key="2">
    <source>
        <dbReference type="SAM" id="SignalP"/>
    </source>
</evidence>
<feature type="region of interest" description="Disordered" evidence="1">
    <location>
        <begin position="77"/>
        <end position="120"/>
    </location>
</feature>
<evidence type="ECO:0008006" key="5">
    <source>
        <dbReference type="Google" id="ProtNLM"/>
    </source>
</evidence>
<dbReference type="Proteomes" id="UP001363622">
    <property type="component" value="Unassembled WGS sequence"/>
</dbReference>
<sequence length="159" mass="17592">MSRCRLLFLHIRILSILCNLTPVALVQVAKLHHHHHHHLPPALSCVPALSVCLQCVCRPPPSRLFVSVCQATPHTHTHTHTHTQRSPALPSPSAPPVPVQAHTHTNTHGANTKNNPFGPLPARRNVPGWPARVPYSPSFSLVYLSTCRRGSMVNRWFGP</sequence>
<accession>A0ABR1KR31</accession>
<proteinExistence type="predicted"/>
<evidence type="ECO:0000313" key="4">
    <source>
        <dbReference type="Proteomes" id="UP001363622"/>
    </source>
</evidence>
<dbReference type="EMBL" id="JBBPHU010000003">
    <property type="protein sequence ID" value="KAK7520001.1"/>
    <property type="molecule type" value="Genomic_DNA"/>
</dbReference>
<reference evidence="3 4" key="1">
    <citation type="submission" date="2024-04" db="EMBL/GenBank/DDBJ databases">
        <title>Phyllosticta paracitricarpa is synonymous to the EU quarantine fungus P. citricarpa based on phylogenomic analyses.</title>
        <authorList>
            <consortium name="Lawrence Berkeley National Laboratory"/>
            <person name="Van Ingen-Buijs V.A."/>
            <person name="Van Westerhoven A.C."/>
            <person name="Haridas S."/>
            <person name="Skiadas P."/>
            <person name="Martin F."/>
            <person name="Groenewald J.Z."/>
            <person name="Crous P.W."/>
            <person name="Seidl M.F."/>
        </authorList>
    </citation>
    <scope>NUCLEOTIDE SEQUENCE [LARGE SCALE GENOMIC DNA]</scope>
    <source>
        <strain evidence="3 4">CBS 123371</strain>
    </source>
</reference>
<feature type="compositionally biased region" description="Low complexity" evidence="1">
    <location>
        <begin position="102"/>
        <end position="115"/>
    </location>
</feature>
<gene>
    <name evidence="3" type="ORF">IWZ03DRAFT_126982</name>
</gene>
<evidence type="ECO:0000313" key="3">
    <source>
        <dbReference type="EMBL" id="KAK7520001.1"/>
    </source>
</evidence>
<feature type="chain" id="PRO_5045635063" description="Secreted protein" evidence="2">
    <location>
        <begin position="26"/>
        <end position="159"/>
    </location>
</feature>
<keyword evidence="2" id="KW-0732">Signal</keyword>
<protein>
    <recommendedName>
        <fullName evidence="5">Secreted protein</fullName>
    </recommendedName>
</protein>